<keyword evidence="2" id="KW-0812">Transmembrane</keyword>
<feature type="transmembrane region" description="Helical" evidence="2">
    <location>
        <begin position="133"/>
        <end position="162"/>
    </location>
</feature>
<evidence type="ECO:0000313" key="5">
    <source>
        <dbReference type="Proteomes" id="UP000094020"/>
    </source>
</evidence>
<keyword evidence="5" id="KW-1185">Reference proteome</keyword>
<dbReference type="InterPro" id="IPR004345">
    <property type="entry name" value="TB2_DP1_HVA22"/>
</dbReference>
<feature type="region of interest" description="Disordered" evidence="1">
    <location>
        <begin position="181"/>
        <end position="254"/>
    </location>
</feature>
<sequence length="533" mass="59296">MSTSTSSLLPILAVGGIWYYLQSRGSTINTIWLLLNGLDTLRALRSVRSNGRRVGLKTRKKAMRDSLLCWIIYVAVQTVGPVFSTCLSWIPFYSPIKAVICMGFLALRVPASSHIFNHFLVPTIKPYETPIDLSVLLIQSIGVLVFHYTLQVPILLIVRIALFSWTSIKSIIHFNSLSPGWSQTSPVQRKETPSTNENRMRASFLSPPPHIPGSILLRHPSPKPLTPRRSISFISPPKTPNILPPSPPSSDDEIQIIAGPSTPRRPSQKSFLHVEQVREIRRSPRRSKPVAQRNRNEEIVSLDLMNTRRVPVIFPINPGRVGVRDMEKNQPKGKEKAVPVLIIPDEEKEANIPSRSRVTKAESNTRKDVKVLSTSSESAPSQGSNRITSHSKLLARPNYTLPTDSKLKTNSEDASSRMPKSQSAASIVSSRSAQTKINQTVSKKSNDNTIKRDTLPIVKSSKPKTPRKPRVLKASLGGVAQDKTITRTAITARSSSRIKDIRSGQAEREDDKKVGEKRRTVESGVPARKRFKK</sequence>
<feature type="transmembrane region" description="Helical" evidence="2">
    <location>
        <begin position="96"/>
        <end position="121"/>
    </location>
</feature>
<dbReference type="KEGG" id="kpin:30168657"/>
<dbReference type="RefSeq" id="XP_019014206.1">
    <property type="nucleotide sequence ID" value="XM_019152068.1"/>
</dbReference>
<accession>A0A1B9IC37</accession>
<dbReference type="Proteomes" id="UP000094020">
    <property type="component" value="Chromosome 1"/>
</dbReference>
<feature type="compositionally biased region" description="Basic and acidic residues" evidence="1">
    <location>
        <begin position="444"/>
        <end position="454"/>
    </location>
</feature>
<feature type="compositionally biased region" description="Polar residues" evidence="1">
    <location>
        <begin position="434"/>
        <end position="443"/>
    </location>
</feature>
<keyword evidence="2" id="KW-1133">Transmembrane helix</keyword>
<feature type="compositionally biased region" description="Basic and acidic residues" evidence="1">
    <location>
        <begin position="497"/>
        <end position="521"/>
    </location>
</feature>
<feature type="compositionally biased region" description="Basic and acidic residues" evidence="1">
    <location>
        <begin position="359"/>
        <end position="370"/>
    </location>
</feature>
<evidence type="ECO:0000313" key="3">
    <source>
        <dbReference type="EMBL" id="OCF52987.1"/>
    </source>
</evidence>
<evidence type="ECO:0000256" key="2">
    <source>
        <dbReference type="SAM" id="Phobius"/>
    </source>
</evidence>
<feature type="compositionally biased region" description="Basic residues" evidence="1">
    <location>
        <begin position="461"/>
        <end position="470"/>
    </location>
</feature>
<dbReference type="Pfam" id="PF03134">
    <property type="entry name" value="TB2_DP1_HVA22"/>
    <property type="match status" value="1"/>
</dbReference>
<reference evidence="3" key="1">
    <citation type="submission" date="2013-07" db="EMBL/GenBank/DDBJ databases">
        <title>The Genome Sequence of Cryptococcus pinus CBS10737.</title>
        <authorList>
            <consortium name="The Broad Institute Genome Sequencing Platform"/>
            <person name="Cuomo C."/>
            <person name="Litvintseva A."/>
            <person name="Chen Y."/>
            <person name="Heitman J."/>
            <person name="Sun S."/>
            <person name="Springer D."/>
            <person name="Dromer F."/>
            <person name="Young S.K."/>
            <person name="Zeng Q."/>
            <person name="Gargeya S."/>
            <person name="Fitzgerald M."/>
            <person name="Abouelleil A."/>
            <person name="Alvarado L."/>
            <person name="Berlin A.M."/>
            <person name="Chapman S.B."/>
            <person name="Dewar J."/>
            <person name="Goldberg J."/>
            <person name="Griggs A."/>
            <person name="Gujja S."/>
            <person name="Hansen M."/>
            <person name="Howarth C."/>
            <person name="Imamovic A."/>
            <person name="Larimer J."/>
            <person name="McCowan C."/>
            <person name="Murphy C."/>
            <person name="Pearson M."/>
            <person name="Priest M."/>
            <person name="Roberts A."/>
            <person name="Saif S."/>
            <person name="Shea T."/>
            <person name="Sykes S."/>
            <person name="Wortman J."/>
            <person name="Nusbaum C."/>
            <person name="Birren B."/>
        </authorList>
    </citation>
    <scope>NUCLEOTIDE SEQUENCE [LARGE SCALE GENOMIC DNA]</scope>
    <source>
        <strain evidence="3">CBS 10737</strain>
    </source>
</reference>
<reference evidence="4" key="4">
    <citation type="submission" date="2024-02" db="EMBL/GenBank/DDBJ databases">
        <title>Comparative genomics of Cryptococcus and Kwoniella reveals pathogenesis evolution and contrasting modes of karyotype evolution via chromosome fusion or intercentromeric recombination.</title>
        <authorList>
            <person name="Coelho M.A."/>
            <person name="David-Palma M."/>
            <person name="Shea T."/>
            <person name="Bowers K."/>
            <person name="McGinley-Smith S."/>
            <person name="Mohammad A.W."/>
            <person name="Gnirke A."/>
            <person name="Yurkov A.M."/>
            <person name="Nowrousian M."/>
            <person name="Sun S."/>
            <person name="Cuomo C.A."/>
            <person name="Heitman J."/>
        </authorList>
    </citation>
    <scope>NUCLEOTIDE SEQUENCE</scope>
    <source>
        <strain evidence="4">CBS 10737</strain>
    </source>
</reference>
<feature type="compositionally biased region" description="Pro residues" evidence="1">
    <location>
        <begin position="237"/>
        <end position="248"/>
    </location>
</feature>
<dbReference type="EMBL" id="KI894007">
    <property type="protein sequence ID" value="OCF52987.1"/>
    <property type="molecule type" value="Genomic_DNA"/>
</dbReference>
<feature type="region of interest" description="Disordered" evidence="1">
    <location>
        <begin position="348"/>
        <end position="470"/>
    </location>
</feature>
<protein>
    <submittedName>
        <fullName evidence="3">Uncharacterized protein</fullName>
    </submittedName>
</protein>
<dbReference type="AlphaFoldDB" id="A0A1B9IC37"/>
<feature type="compositionally biased region" description="Basic and acidic residues" evidence="1">
    <location>
        <begin position="405"/>
        <end position="415"/>
    </location>
</feature>
<reference evidence="3" key="3">
    <citation type="submission" date="2016-07" db="EMBL/GenBank/DDBJ databases">
        <title>Evolution of pathogenesis and genome organization in the Tremellales.</title>
        <authorList>
            <person name="Cuomo C."/>
            <person name="Litvintseva A."/>
            <person name="Heitman J."/>
            <person name="Chen Y."/>
            <person name="Sun S."/>
            <person name="Springer D."/>
            <person name="Dromer F."/>
            <person name="Young S."/>
            <person name="Zeng Q."/>
            <person name="Chapman S."/>
            <person name="Gujja S."/>
            <person name="Saif S."/>
            <person name="Birren B."/>
        </authorList>
    </citation>
    <scope>NUCLEOTIDE SEQUENCE</scope>
    <source>
        <strain evidence="3">CBS 10737</strain>
    </source>
</reference>
<gene>
    <name evidence="3" type="ORF">I206_00288</name>
    <name evidence="4" type="ORF">I206_101038</name>
</gene>
<dbReference type="EMBL" id="CP144519">
    <property type="protein sequence ID" value="WWC67131.1"/>
    <property type="molecule type" value="Genomic_DNA"/>
</dbReference>
<organism evidence="3">
    <name type="scientific">Kwoniella pini CBS 10737</name>
    <dbReference type="NCBI Taxonomy" id="1296096"/>
    <lineage>
        <taxon>Eukaryota</taxon>
        <taxon>Fungi</taxon>
        <taxon>Dikarya</taxon>
        <taxon>Basidiomycota</taxon>
        <taxon>Agaricomycotina</taxon>
        <taxon>Tremellomycetes</taxon>
        <taxon>Tremellales</taxon>
        <taxon>Cryptococcaceae</taxon>
        <taxon>Kwoniella</taxon>
    </lineage>
</organism>
<feature type="compositionally biased region" description="Polar residues" evidence="1">
    <location>
        <begin position="181"/>
        <end position="197"/>
    </location>
</feature>
<dbReference type="OrthoDB" id="434647at2759"/>
<keyword evidence="2" id="KW-0472">Membrane</keyword>
<feature type="region of interest" description="Disordered" evidence="1">
    <location>
        <begin position="487"/>
        <end position="533"/>
    </location>
</feature>
<evidence type="ECO:0000313" key="4">
    <source>
        <dbReference type="EMBL" id="WWC67131.1"/>
    </source>
</evidence>
<feature type="compositionally biased region" description="Polar residues" evidence="1">
    <location>
        <begin position="372"/>
        <end position="391"/>
    </location>
</feature>
<feature type="transmembrane region" description="Helical" evidence="2">
    <location>
        <begin position="6"/>
        <end position="21"/>
    </location>
</feature>
<reference evidence="4" key="2">
    <citation type="submission" date="2013-07" db="EMBL/GenBank/DDBJ databases">
        <authorList>
            <consortium name="The Broad Institute Genome Sequencing Platform"/>
            <person name="Cuomo C."/>
            <person name="Litvintseva A."/>
            <person name="Chen Y."/>
            <person name="Heitman J."/>
            <person name="Sun S."/>
            <person name="Springer D."/>
            <person name="Dromer F."/>
            <person name="Young S.K."/>
            <person name="Zeng Q."/>
            <person name="Gargeya S."/>
            <person name="Fitzgerald M."/>
            <person name="Abouelleil A."/>
            <person name="Alvarado L."/>
            <person name="Berlin A.M."/>
            <person name="Chapman S.B."/>
            <person name="Dewar J."/>
            <person name="Goldberg J."/>
            <person name="Griggs A."/>
            <person name="Gujja S."/>
            <person name="Hansen M."/>
            <person name="Howarth C."/>
            <person name="Imamovic A."/>
            <person name="Larimer J."/>
            <person name="McCowan C."/>
            <person name="Murphy C."/>
            <person name="Pearson M."/>
            <person name="Priest M."/>
            <person name="Roberts A."/>
            <person name="Saif S."/>
            <person name="Shea T."/>
            <person name="Sykes S."/>
            <person name="Wortman J."/>
            <person name="Nusbaum C."/>
            <person name="Birren B."/>
        </authorList>
    </citation>
    <scope>NUCLEOTIDE SEQUENCE</scope>
    <source>
        <strain evidence="4">CBS 10737</strain>
    </source>
</reference>
<feature type="transmembrane region" description="Helical" evidence="2">
    <location>
        <begin position="67"/>
        <end position="90"/>
    </location>
</feature>
<proteinExistence type="predicted"/>
<evidence type="ECO:0000256" key="1">
    <source>
        <dbReference type="SAM" id="MobiDB-lite"/>
    </source>
</evidence>
<name>A0A1B9IC37_9TREE</name>
<dbReference type="GeneID" id="30168657"/>
<feature type="compositionally biased region" description="Low complexity" evidence="1">
    <location>
        <begin position="421"/>
        <end position="433"/>
    </location>
</feature>